<proteinExistence type="predicted"/>
<sequence>MVAVSIDGFTDTWTNLVDYPETSDESDTSPGPRASWQPGFGEQRGRQASSTAASRADDKENLQSSFADMKVVFSPLQEGSPATPKPEEGHAEFGAGQESSISTPFYLSVSAAGSGGWSPMNLTGREATFCSPDLGDYTSVKRAARTSDSLDGGGSKGACVSPGNATPAVVFKSSCAVPLAGSVKTPAFGTLSSPETLQPIPAAAGTLGNATSSQEPNRANPSNAFQVHVHDSPVVGVQQHVAGGGDPQRAGHLASPLPGETPPPVDCSARKPPFVFGTPLIGTSESGKAEGGDRSREGPEGRQGMPLFGSPQPGPQAEPPQVNFDRTEGGNPTASCADWDGALKDPEPLICQSPKTAEEAAEKTKSSQRKRVVTRPRRGHQPSPTSSTKEAASSNRRDTTQRGKESEPPCSDHGGSQFRAAPAAAGKASSSNPKVVCDDVPEPLARRAAGLGTDGQQGDHQCGSNSRGAAQTGKESPGGLDADFNRLHISGESENGATGQSACGDDDNGAWVELDAIRKQGNQKFEQAQYHIHICHHPPYGTLLQAEQLPIPLFIQAEGSSRPAPCSD</sequence>
<feature type="compositionally biased region" description="Polar residues" evidence="1">
    <location>
        <begin position="382"/>
        <end position="394"/>
    </location>
</feature>
<feature type="compositionally biased region" description="Basic and acidic residues" evidence="1">
    <location>
        <begin position="395"/>
        <end position="407"/>
    </location>
</feature>
<feature type="region of interest" description="Disordered" evidence="1">
    <location>
        <begin position="14"/>
        <end position="61"/>
    </location>
</feature>
<feature type="compositionally biased region" description="Basic and acidic residues" evidence="1">
    <location>
        <begin position="287"/>
        <end position="300"/>
    </location>
</feature>
<evidence type="ECO:0000313" key="3">
    <source>
        <dbReference type="Proteomes" id="UP001190700"/>
    </source>
</evidence>
<comment type="caution">
    <text evidence="2">The sequence shown here is derived from an EMBL/GenBank/DDBJ whole genome shotgun (WGS) entry which is preliminary data.</text>
</comment>
<evidence type="ECO:0000313" key="2">
    <source>
        <dbReference type="EMBL" id="KAK3281516.1"/>
    </source>
</evidence>
<feature type="compositionally biased region" description="Polar residues" evidence="1">
    <location>
        <begin position="454"/>
        <end position="469"/>
    </location>
</feature>
<feature type="compositionally biased region" description="Basic and acidic residues" evidence="1">
    <location>
        <begin position="356"/>
        <end position="365"/>
    </location>
</feature>
<feature type="compositionally biased region" description="Basic residues" evidence="1">
    <location>
        <begin position="366"/>
        <end position="380"/>
    </location>
</feature>
<gene>
    <name evidence="2" type="ORF">CYMTET_10697</name>
</gene>
<accession>A0AAE0GNQ7</accession>
<feature type="region of interest" description="Disordered" evidence="1">
    <location>
        <begin position="201"/>
        <end position="223"/>
    </location>
</feature>
<feature type="region of interest" description="Disordered" evidence="1">
    <location>
        <begin position="238"/>
        <end position="504"/>
    </location>
</feature>
<organism evidence="2 3">
    <name type="scientific">Cymbomonas tetramitiformis</name>
    <dbReference type="NCBI Taxonomy" id="36881"/>
    <lineage>
        <taxon>Eukaryota</taxon>
        <taxon>Viridiplantae</taxon>
        <taxon>Chlorophyta</taxon>
        <taxon>Pyramimonadophyceae</taxon>
        <taxon>Pyramimonadales</taxon>
        <taxon>Pyramimonadaceae</taxon>
        <taxon>Cymbomonas</taxon>
    </lineage>
</organism>
<feature type="compositionally biased region" description="Low complexity" evidence="1">
    <location>
        <begin position="420"/>
        <end position="431"/>
    </location>
</feature>
<keyword evidence="3" id="KW-1185">Reference proteome</keyword>
<evidence type="ECO:0000256" key="1">
    <source>
        <dbReference type="SAM" id="MobiDB-lite"/>
    </source>
</evidence>
<feature type="compositionally biased region" description="Polar residues" evidence="1">
    <location>
        <begin position="492"/>
        <end position="501"/>
    </location>
</feature>
<protein>
    <submittedName>
        <fullName evidence="2">Uncharacterized protein</fullName>
    </submittedName>
</protein>
<dbReference type="EMBL" id="LGRX02003813">
    <property type="protein sequence ID" value="KAK3281516.1"/>
    <property type="molecule type" value="Genomic_DNA"/>
</dbReference>
<feature type="compositionally biased region" description="Polar residues" evidence="1">
    <location>
        <begin position="208"/>
        <end position="223"/>
    </location>
</feature>
<dbReference type="Proteomes" id="UP001190700">
    <property type="component" value="Unassembled WGS sequence"/>
</dbReference>
<name>A0AAE0GNQ7_9CHLO</name>
<reference evidence="2 3" key="1">
    <citation type="journal article" date="2015" name="Genome Biol. Evol.">
        <title>Comparative Genomics of a Bacterivorous Green Alga Reveals Evolutionary Causalities and Consequences of Phago-Mixotrophic Mode of Nutrition.</title>
        <authorList>
            <person name="Burns J.A."/>
            <person name="Paasch A."/>
            <person name="Narechania A."/>
            <person name="Kim E."/>
        </authorList>
    </citation>
    <scope>NUCLEOTIDE SEQUENCE [LARGE SCALE GENOMIC DNA]</scope>
    <source>
        <strain evidence="2 3">PLY_AMNH</strain>
    </source>
</reference>
<dbReference type="AlphaFoldDB" id="A0AAE0GNQ7"/>